<keyword evidence="1" id="KW-0862">Zinc</keyword>
<evidence type="ECO:0000313" key="5">
    <source>
        <dbReference type="Proteomes" id="UP000799302"/>
    </source>
</evidence>
<feature type="domain" description="C2H2-type" evidence="3">
    <location>
        <begin position="146"/>
        <end position="174"/>
    </location>
</feature>
<evidence type="ECO:0000259" key="3">
    <source>
        <dbReference type="PROSITE" id="PS50157"/>
    </source>
</evidence>
<name>A0A6A6UFJ4_9PEZI</name>
<feature type="region of interest" description="Disordered" evidence="2">
    <location>
        <begin position="1"/>
        <end position="100"/>
    </location>
</feature>
<organism evidence="4 5">
    <name type="scientific">Microthyrium microscopicum</name>
    <dbReference type="NCBI Taxonomy" id="703497"/>
    <lineage>
        <taxon>Eukaryota</taxon>
        <taxon>Fungi</taxon>
        <taxon>Dikarya</taxon>
        <taxon>Ascomycota</taxon>
        <taxon>Pezizomycotina</taxon>
        <taxon>Dothideomycetes</taxon>
        <taxon>Dothideomycetes incertae sedis</taxon>
        <taxon>Microthyriales</taxon>
        <taxon>Microthyriaceae</taxon>
        <taxon>Microthyrium</taxon>
    </lineage>
</organism>
<feature type="compositionally biased region" description="Low complexity" evidence="2">
    <location>
        <begin position="22"/>
        <end position="35"/>
    </location>
</feature>
<protein>
    <recommendedName>
        <fullName evidence="3">C2H2-type domain-containing protein</fullName>
    </recommendedName>
</protein>
<accession>A0A6A6UFJ4</accession>
<keyword evidence="1" id="KW-0863">Zinc-finger</keyword>
<dbReference type="GO" id="GO:0008270">
    <property type="term" value="F:zinc ion binding"/>
    <property type="evidence" value="ECO:0007669"/>
    <property type="project" value="UniProtKB-KW"/>
</dbReference>
<feature type="compositionally biased region" description="Polar residues" evidence="2">
    <location>
        <begin position="78"/>
        <end position="98"/>
    </location>
</feature>
<dbReference type="InterPro" id="IPR013087">
    <property type="entry name" value="Znf_C2H2_type"/>
</dbReference>
<reference evidence="4" key="1">
    <citation type="journal article" date="2020" name="Stud. Mycol.">
        <title>101 Dothideomycetes genomes: a test case for predicting lifestyles and emergence of pathogens.</title>
        <authorList>
            <person name="Haridas S."/>
            <person name="Albert R."/>
            <person name="Binder M."/>
            <person name="Bloem J."/>
            <person name="Labutti K."/>
            <person name="Salamov A."/>
            <person name="Andreopoulos B."/>
            <person name="Baker S."/>
            <person name="Barry K."/>
            <person name="Bills G."/>
            <person name="Bluhm B."/>
            <person name="Cannon C."/>
            <person name="Castanera R."/>
            <person name="Culley D."/>
            <person name="Daum C."/>
            <person name="Ezra D."/>
            <person name="Gonzalez J."/>
            <person name="Henrissat B."/>
            <person name="Kuo A."/>
            <person name="Liang C."/>
            <person name="Lipzen A."/>
            <person name="Lutzoni F."/>
            <person name="Magnuson J."/>
            <person name="Mondo S."/>
            <person name="Nolan M."/>
            <person name="Ohm R."/>
            <person name="Pangilinan J."/>
            <person name="Park H.-J."/>
            <person name="Ramirez L."/>
            <person name="Alfaro M."/>
            <person name="Sun H."/>
            <person name="Tritt A."/>
            <person name="Yoshinaga Y."/>
            <person name="Zwiers L.-H."/>
            <person name="Turgeon B."/>
            <person name="Goodwin S."/>
            <person name="Spatafora J."/>
            <person name="Crous P."/>
            <person name="Grigoriev I."/>
        </authorList>
    </citation>
    <scope>NUCLEOTIDE SEQUENCE</scope>
    <source>
        <strain evidence="4">CBS 115976</strain>
    </source>
</reference>
<evidence type="ECO:0000256" key="2">
    <source>
        <dbReference type="SAM" id="MobiDB-lite"/>
    </source>
</evidence>
<keyword evidence="5" id="KW-1185">Reference proteome</keyword>
<dbReference type="PROSITE" id="PS50157">
    <property type="entry name" value="ZINC_FINGER_C2H2_2"/>
    <property type="match status" value="1"/>
</dbReference>
<keyword evidence="1" id="KW-0479">Metal-binding</keyword>
<dbReference type="Proteomes" id="UP000799302">
    <property type="component" value="Unassembled WGS sequence"/>
</dbReference>
<evidence type="ECO:0000313" key="4">
    <source>
        <dbReference type="EMBL" id="KAF2671049.1"/>
    </source>
</evidence>
<sequence>MAADNNPSSVHGPGRGPPPPNINTKGNINNNINNNRHTSNSPKTSVTIKIESTDDSPTPTSMRFYDNDDDDYGVKPNNIKTENINPNSANQAVISPETSPRRLSKSDAFLLLQEQNAAEVRATQLVNQDAWGVLTPVNSTLKARHYGCARCNNQFKTYDAMLSHVIKKHFQDREILELIIGEVEMPAVYEHPQHRGDGQYVCAACGRFKSHSPGKVFQHVNSERRDLKIMVELTGGIGEAAASFGIQDRIPLRLQQRLWDRAYHDLMAKRR</sequence>
<evidence type="ECO:0000256" key="1">
    <source>
        <dbReference type="PROSITE-ProRule" id="PRU00042"/>
    </source>
</evidence>
<proteinExistence type="predicted"/>
<dbReference type="PROSITE" id="PS00028">
    <property type="entry name" value="ZINC_FINGER_C2H2_1"/>
    <property type="match status" value="1"/>
</dbReference>
<gene>
    <name evidence="4" type="ORF">BT63DRAFT_412122</name>
</gene>
<dbReference type="AlphaFoldDB" id="A0A6A6UFJ4"/>
<dbReference type="EMBL" id="MU004233">
    <property type="protein sequence ID" value="KAF2671049.1"/>
    <property type="molecule type" value="Genomic_DNA"/>
</dbReference>
<feature type="compositionally biased region" description="Polar residues" evidence="2">
    <location>
        <begin position="36"/>
        <end position="47"/>
    </location>
</feature>